<protein>
    <recommendedName>
        <fullName evidence="2">histidine kinase</fullName>
        <ecNumber evidence="2">2.7.13.3</ecNumber>
    </recommendedName>
</protein>
<dbReference type="Gene3D" id="3.30.565.10">
    <property type="entry name" value="Histidine kinase-like ATPase, C-terminal domain"/>
    <property type="match status" value="1"/>
</dbReference>
<keyword evidence="10" id="KW-0472">Membrane</keyword>
<comment type="caution">
    <text evidence="13">The sequence shown here is derived from an EMBL/GenBank/DDBJ whole genome shotgun (WGS) entry which is preliminary data.</text>
</comment>
<feature type="transmembrane region" description="Helical" evidence="10">
    <location>
        <begin position="158"/>
        <end position="180"/>
    </location>
</feature>
<dbReference type="Pfam" id="PF07730">
    <property type="entry name" value="HisKA_3"/>
    <property type="match status" value="1"/>
</dbReference>
<feature type="compositionally biased region" description="Low complexity" evidence="9">
    <location>
        <begin position="425"/>
        <end position="441"/>
    </location>
</feature>
<evidence type="ECO:0000259" key="12">
    <source>
        <dbReference type="Pfam" id="PF07730"/>
    </source>
</evidence>
<reference evidence="13 14" key="1">
    <citation type="journal article" date="2019" name="Int. J. Syst. Evol. Microbiol.">
        <title>The Global Catalogue of Microorganisms (GCM) 10K type strain sequencing project: providing services to taxonomists for standard genome sequencing and annotation.</title>
        <authorList>
            <consortium name="The Broad Institute Genomics Platform"/>
            <consortium name="The Broad Institute Genome Sequencing Center for Infectious Disease"/>
            <person name="Wu L."/>
            <person name="Ma J."/>
        </authorList>
    </citation>
    <scope>NUCLEOTIDE SEQUENCE [LARGE SCALE GENOMIC DNA]</scope>
    <source>
        <strain evidence="13 14">JCM 13004</strain>
    </source>
</reference>
<evidence type="ECO:0000313" key="14">
    <source>
        <dbReference type="Proteomes" id="UP001500037"/>
    </source>
</evidence>
<keyword evidence="6" id="KW-0418">Kinase</keyword>
<evidence type="ECO:0000259" key="11">
    <source>
        <dbReference type="Pfam" id="PF02518"/>
    </source>
</evidence>
<dbReference type="PANTHER" id="PTHR24421:SF10">
    <property type="entry name" value="NITRATE_NITRITE SENSOR PROTEIN NARQ"/>
    <property type="match status" value="1"/>
</dbReference>
<sequence>MTARPEAGRYARGMSLTRVPPKYLSRVSPGTWMVLLWFAVTAYTVFEQIQTRHGISILTLGLGDQENEALAVLVVLAAGRRKRRPLTALCLLLFGTVLSVMAMAVADIPLLQYLVVDVALCYLAATQPTRTSVTAGALALGTLLGYSGLRALSGMDDYSSTTVTAALTTVIAWLIGHAVWQSHAHAEALRVRATDQAITSERLRIARELHDMVAHSLGIVALQAGAARRVFNTQPARARAGLGEVEAAGRETLSGLRRLLGALREADGDAADRAEQSAPTPGLDDLAQLAATTTAAGVRVDQVRSGPRHRLPPEIELSAYRIVQEAVTNVVRHAEVRACRVSVDLRAAELVVSVVNDDPEHGQRPGNGRGHGHGYGIVGMRERVGLLHGAFAAGPGPDGGFRVTARLPVPPEAVPTAARPDSDRPASPATPAAATVPASPAELPPPLERTR</sequence>
<dbReference type="InterPro" id="IPR011712">
    <property type="entry name" value="Sig_transdc_His_kin_sub3_dim/P"/>
</dbReference>
<keyword evidence="14" id="KW-1185">Reference proteome</keyword>
<evidence type="ECO:0000256" key="7">
    <source>
        <dbReference type="ARBA" id="ARBA00022840"/>
    </source>
</evidence>
<evidence type="ECO:0000256" key="6">
    <source>
        <dbReference type="ARBA" id="ARBA00022777"/>
    </source>
</evidence>
<dbReference type="InterPro" id="IPR003594">
    <property type="entry name" value="HATPase_dom"/>
</dbReference>
<dbReference type="InterPro" id="IPR050482">
    <property type="entry name" value="Sensor_HK_TwoCompSys"/>
</dbReference>
<evidence type="ECO:0000313" key="13">
    <source>
        <dbReference type="EMBL" id="GAA1245989.1"/>
    </source>
</evidence>
<proteinExistence type="predicted"/>
<feature type="transmembrane region" description="Helical" evidence="10">
    <location>
        <begin position="133"/>
        <end position="152"/>
    </location>
</feature>
<dbReference type="CDD" id="cd16917">
    <property type="entry name" value="HATPase_UhpB-NarQ-NarX-like"/>
    <property type="match status" value="1"/>
</dbReference>
<keyword evidence="3" id="KW-0597">Phosphoprotein</keyword>
<keyword evidence="4" id="KW-0808">Transferase</keyword>
<keyword evidence="7" id="KW-0067">ATP-binding</keyword>
<evidence type="ECO:0000256" key="2">
    <source>
        <dbReference type="ARBA" id="ARBA00012438"/>
    </source>
</evidence>
<comment type="catalytic activity">
    <reaction evidence="1">
        <text>ATP + protein L-histidine = ADP + protein N-phospho-L-histidine.</text>
        <dbReference type="EC" id="2.7.13.3"/>
    </reaction>
</comment>
<feature type="transmembrane region" description="Helical" evidence="10">
    <location>
        <begin position="86"/>
        <end position="104"/>
    </location>
</feature>
<organism evidence="13 14">
    <name type="scientific">Kitasatospora nipponensis</name>
    <dbReference type="NCBI Taxonomy" id="258049"/>
    <lineage>
        <taxon>Bacteria</taxon>
        <taxon>Bacillati</taxon>
        <taxon>Actinomycetota</taxon>
        <taxon>Actinomycetes</taxon>
        <taxon>Kitasatosporales</taxon>
        <taxon>Streptomycetaceae</taxon>
        <taxon>Kitasatospora</taxon>
    </lineage>
</organism>
<keyword evidence="5" id="KW-0547">Nucleotide-binding</keyword>
<keyword evidence="8" id="KW-0902">Two-component regulatory system</keyword>
<evidence type="ECO:0000256" key="4">
    <source>
        <dbReference type="ARBA" id="ARBA00022679"/>
    </source>
</evidence>
<keyword evidence="10" id="KW-0812">Transmembrane</keyword>
<evidence type="ECO:0000256" key="5">
    <source>
        <dbReference type="ARBA" id="ARBA00022741"/>
    </source>
</evidence>
<dbReference type="Proteomes" id="UP001500037">
    <property type="component" value="Unassembled WGS sequence"/>
</dbReference>
<evidence type="ECO:0000256" key="9">
    <source>
        <dbReference type="SAM" id="MobiDB-lite"/>
    </source>
</evidence>
<dbReference type="InterPro" id="IPR036890">
    <property type="entry name" value="HATPase_C_sf"/>
</dbReference>
<feature type="region of interest" description="Disordered" evidence="9">
    <location>
        <begin position="402"/>
        <end position="451"/>
    </location>
</feature>
<dbReference type="Pfam" id="PF02518">
    <property type="entry name" value="HATPase_c"/>
    <property type="match status" value="1"/>
</dbReference>
<dbReference type="EC" id="2.7.13.3" evidence="2"/>
<name>A0ABN1WCX6_9ACTN</name>
<gene>
    <name evidence="13" type="ORF">GCM10009665_41090</name>
</gene>
<evidence type="ECO:0000256" key="3">
    <source>
        <dbReference type="ARBA" id="ARBA00022553"/>
    </source>
</evidence>
<dbReference type="SUPFAM" id="SSF55874">
    <property type="entry name" value="ATPase domain of HSP90 chaperone/DNA topoisomerase II/histidine kinase"/>
    <property type="match status" value="1"/>
</dbReference>
<feature type="compositionally biased region" description="Pro residues" evidence="9">
    <location>
        <begin position="442"/>
        <end position="451"/>
    </location>
</feature>
<dbReference type="PANTHER" id="PTHR24421">
    <property type="entry name" value="NITRATE/NITRITE SENSOR PROTEIN NARX-RELATED"/>
    <property type="match status" value="1"/>
</dbReference>
<evidence type="ECO:0000256" key="1">
    <source>
        <dbReference type="ARBA" id="ARBA00000085"/>
    </source>
</evidence>
<evidence type="ECO:0000256" key="8">
    <source>
        <dbReference type="ARBA" id="ARBA00023012"/>
    </source>
</evidence>
<evidence type="ECO:0000256" key="10">
    <source>
        <dbReference type="SAM" id="Phobius"/>
    </source>
</evidence>
<dbReference type="Gene3D" id="1.20.5.1930">
    <property type="match status" value="1"/>
</dbReference>
<feature type="domain" description="Signal transduction histidine kinase subgroup 3 dimerisation and phosphoacceptor" evidence="12">
    <location>
        <begin position="201"/>
        <end position="267"/>
    </location>
</feature>
<dbReference type="EMBL" id="BAAALF010000073">
    <property type="protein sequence ID" value="GAA1245989.1"/>
    <property type="molecule type" value="Genomic_DNA"/>
</dbReference>
<keyword evidence="10" id="KW-1133">Transmembrane helix</keyword>
<accession>A0ABN1WCX6</accession>
<feature type="domain" description="Histidine kinase/HSP90-like ATPase" evidence="11">
    <location>
        <begin position="317"/>
        <end position="410"/>
    </location>
</feature>